<sequence length="98" mass="10841">MAMVAPYCALGGPYAYRAKLTPGPGKKGQMARQCLRMFDAQTDRQAWKLLVQAIPENDAASLMMGSCKVSMPGMQKLQQQLQKDKKRDKQEPGKAPAR</sequence>
<evidence type="ECO:0000256" key="1">
    <source>
        <dbReference type="SAM" id="MobiDB-lite"/>
    </source>
</evidence>
<reference evidence="3" key="1">
    <citation type="submission" date="2021-01" db="EMBL/GenBank/DDBJ databases">
        <authorList>
            <person name="Corre E."/>
            <person name="Pelletier E."/>
            <person name="Niang G."/>
            <person name="Scheremetjew M."/>
            <person name="Finn R."/>
            <person name="Kale V."/>
            <person name="Holt S."/>
            <person name="Cochrane G."/>
            <person name="Meng A."/>
            <person name="Brown T."/>
            <person name="Cohen L."/>
        </authorList>
    </citation>
    <scope>NUCLEOTIDE SEQUENCE</scope>
    <source>
        <strain evidence="3">RCC3387</strain>
    </source>
</reference>
<protein>
    <recommendedName>
        <fullName evidence="2">NFACT protein C-terminal domain-containing protein</fullName>
    </recommendedName>
</protein>
<feature type="compositionally biased region" description="Basic and acidic residues" evidence="1">
    <location>
        <begin position="82"/>
        <end position="92"/>
    </location>
</feature>
<feature type="domain" description="NFACT protein C-terminal" evidence="2">
    <location>
        <begin position="2"/>
        <end position="69"/>
    </location>
</feature>
<organism evidence="3">
    <name type="scientific">Zooxanthella nutricula</name>
    <dbReference type="NCBI Taxonomy" id="1333877"/>
    <lineage>
        <taxon>Eukaryota</taxon>
        <taxon>Sar</taxon>
        <taxon>Alveolata</taxon>
        <taxon>Dinophyceae</taxon>
        <taxon>Peridiniales</taxon>
        <taxon>Peridiniales incertae sedis</taxon>
        <taxon>Zooxanthella</taxon>
    </lineage>
</organism>
<gene>
    <name evidence="3" type="ORF">BRAN1462_LOCUS57730</name>
</gene>
<dbReference type="Pfam" id="PF11923">
    <property type="entry name" value="NFACT-C"/>
    <property type="match status" value="1"/>
</dbReference>
<dbReference type="InterPro" id="IPR021846">
    <property type="entry name" value="NFACT-C"/>
</dbReference>
<name>A0A7S2QE97_9DINO</name>
<proteinExistence type="predicted"/>
<feature type="region of interest" description="Disordered" evidence="1">
    <location>
        <begin position="73"/>
        <end position="98"/>
    </location>
</feature>
<accession>A0A7S2QE97</accession>
<dbReference type="EMBL" id="HBGW01090957">
    <property type="protein sequence ID" value="CAD9639908.1"/>
    <property type="molecule type" value="Transcribed_RNA"/>
</dbReference>
<evidence type="ECO:0000313" key="3">
    <source>
        <dbReference type="EMBL" id="CAD9639908.1"/>
    </source>
</evidence>
<dbReference type="AlphaFoldDB" id="A0A7S2QE97"/>
<evidence type="ECO:0000259" key="2">
    <source>
        <dbReference type="Pfam" id="PF11923"/>
    </source>
</evidence>